<dbReference type="AlphaFoldDB" id="A0AAD4T533"/>
<dbReference type="PANTHER" id="PTHR46142">
    <property type="match status" value="1"/>
</dbReference>
<sequence length="145" mass="16770">MEGPLPITSMNHISLLCRSAKESLDFYQNVLGFLPIHLIFMELGNYNIFSCFWLFNYGIGIHLLQSENPEKMSKKMNINPKDQHYLFPAEKKLQQKGIDFIQRIVVEDGVYIDQLFFHDPDGFLIEICTCENFPVIPLTGEPVQT</sequence>
<dbReference type="PROSITE" id="PS51819">
    <property type="entry name" value="VOC"/>
    <property type="match status" value="1"/>
</dbReference>
<dbReference type="Gene3D" id="3.10.180.10">
    <property type="entry name" value="2,3-Dihydroxybiphenyl 1,2-Dioxygenase, domain 1"/>
    <property type="match status" value="1"/>
</dbReference>
<name>A0AAD4T533_9MAGN</name>
<accession>A0AAD4T533</accession>
<comment type="caution">
    <text evidence="2">The sequence shown here is derived from an EMBL/GenBank/DDBJ whole genome shotgun (WGS) entry which is preliminary data.</text>
</comment>
<feature type="domain" description="VOC" evidence="1">
    <location>
        <begin position="9"/>
        <end position="130"/>
    </location>
</feature>
<dbReference type="Pfam" id="PF00903">
    <property type="entry name" value="Glyoxalase"/>
    <property type="match status" value="1"/>
</dbReference>
<dbReference type="InterPro" id="IPR029068">
    <property type="entry name" value="Glyas_Bleomycin-R_OHBP_Dase"/>
</dbReference>
<evidence type="ECO:0000259" key="1">
    <source>
        <dbReference type="PROSITE" id="PS51819"/>
    </source>
</evidence>
<evidence type="ECO:0000313" key="3">
    <source>
        <dbReference type="Proteomes" id="UP001202328"/>
    </source>
</evidence>
<dbReference type="PANTHER" id="PTHR46142:SF3">
    <property type="entry name" value="F18B13.24 PROTEIN"/>
    <property type="match status" value="1"/>
</dbReference>
<dbReference type="SUPFAM" id="SSF54593">
    <property type="entry name" value="Glyoxalase/Bleomycin resistance protein/Dihydroxybiphenyl dioxygenase"/>
    <property type="match status" value="1"/>
</dbReference>
<evidence type="ECO:0000313" key="2">
    <source>
        <dbReference type="EMBL" id="KAI3938104.1"/>
    </source>
</evidence>
<protein>
    <recommendedName>
        <fullName evidence="1">VOC domain-containing protein</fullName>
    </recommendedName>
</protein>
<proteinExistence type="predicted"/>
<reference evidence="2" key="1">
    <citation type="submission" date="2022-04" db="EMBL/GenBank/DDBJ databases">
        <title>A functionally conserved STORR gene fusion in Papaver species that diverged 16.8 million years ago.</title>
        <authorList>
            <person name="Catania T."/>
        </authorList>
    </citation>
    <scope>NUCLEOTIDE SEQUENCE</scope>
    <source>
        <strain evidence="2">S-188037</strain>
    </source>
</reference>
<dbReference type="Proteomes" id="UP001202328">
    <property type="component" value="Unassembled WGS sequence"/>
</dbReference>
<dbReference type="EMBL" id="JAJJMB010005585">
    <property type="protein sequence ID" value="KAI3938104.1"/>
    <property type="molecule type" value="Genomic_DNA"/>
</dbReference>
<gene>
    <name evidence="2" type="ORF">MKW98_018660</name>
</gene>
<organism evidence="2 3">
    <name type="scientific">Papaver atlanticum</name>
    <dbReference type="NCBI Taxonomy" id="357466"/>
    <lineage>
        <taxon>Eukaryota</taxon>
        <taxon>Viridiplantae</taxon>
        <taxon>Streptophyta</taxon>
        <taxon>Embryophyta</taxon>
        <taxon>Tracheophyta</taxon>
        <taxon>Spermatophyta</taxon>
        <taxon>Magnoliopsida</taxon>
        <taxon>Ranunculales</taxon>
        <taxon>Papaveraceae</taxon>
        <taxon>Papaveroideae</taxon>
        <taxon>Papaver</taxon>
    </lineage>
</organism>
<dbReference type="InterPro" id="IPR037523">
    <property type="entry name" value="VOC_core"/>
</dbReference>
<dbReference type="InterPro" id="IPR004360">
    <property type="entry name" value="Glyas_Fos-R_dOase_dom"/>
</dbReference>
<keyword evidence="3" id="KW-1185">Reference proteome</keyword>